<dbReference type="HAMAP" id="MF_00765">
    <property type="entry name" value="DarP"/>
    <property type="match status" value="1"/>
</dbReference>
<evidence type="ECO:0000256" key="6">
    <source>
        <dbReference type="SAM" id="Coils"/>
    </source>
</evidence>
<name>A0ABY9ECK5_9GAMM</name>
<protein>
    <recommendedName>
        <fullName evidence="5">Dual-action ribosomal maturation protein DarP</fullName>
    </recommendedName>
    <alternativeName>
        <fullName evidence="5">Large ribosomal subunit assembly factor DarP</fullName>
    </alternativeName>
</protein>
<dbReference type="SUPFAM" id="SSF158710">
    <property type="entry name" value="PSPTO4464-like"/>
    <property type="match status" value="1"/>
</dbReference>
<dbReference type="InterPro" id="IPR023153">
    <property type="entry name" value="DarP_sf"/>
</dbReference>
<comment type="similarity">
    <text evidence="5">Belongs to the DarP family.</text>
</comment>
<keyword evidence="6" id="KW-0175">Coiled coil</keyword>
<gene>
    <name evidence="5" type="primary">darP</name>
    <name evidence="7" type="ORF">M8T91_04820</name>
</gene>
<dbReference type="PANTHER" id="PTHR38101">
    <property type="entry name" value="UPF0307 PROTEIN YJGA"/>
    <property type="match status" value="1"/>
</dbReference>
<proteinExistence type="inferred from homology"/>
<dbReference type="CDD" id="cd16331">
    <property type="entry name" value="YjgA-like"/>
    <property type="match status" value="1"/>
</dbReference>
<dbReference type="PIRSF" id="PIRSF016183">
    <property type="entry name" value="UCP016183"/>
    <property type="match status" value="1"/>
</dbReference>
<evidence type="ECO:0000313" key="8">
    <source>
        <dbReference type="Proteomes" id="UP001321520"/>
    </source>
</evidence>
<dbReference type="EMBL" id="CP098023">
    <property type="protein sequence ID" value="WKD50754.1"/>
    <property type="molecule type" value="Genomic_DNA"/>
</dbReference>
<dbReference type="RefSeq" id="WP_301417354.1">
    <property type="nucleotide sequence ID" value="NZ_CP098023.1"/>
</dbReference>
<comment type="subcellular location">
    <subcellularLocation>
        <location evidence="5">Cytoplasm</location>
    </subcellularLocation>
    <text evidence="5">Associates with late stage pre-50S ribosomal subunits.</text>
</comment>
<organism evidence="7 8">
    <name type="scientific">Microbulbifer spongiae</name>
    <dbReference type="NCBI Taxonomy" id="2944933"/>
    <lineage>
        <taxon>Bacteria</taxon>
        <taxon>Pseudomonadati</taxon>
        <taxon>Pseudomonadota</taxon>
        <taxon>Gammaproteobacteria</taxon>
        <taxon>Cellvibrionales</taxon>
        <taxon>Microbulbiferaceae</taxon>
        <taxon>Microbulbifer</taxon>
    </lineage>
</organism>
<feature type="coiled-coil region" evidence="6">
    <location>
        <begin position="4"/>
        <end position="34"/>
    </location>
</feature>
<dbReference type="InterPro" id="IPR006839">
    <property type="entry name" value="DarP"/>
</dbReference>
<dbReference type="Proteomes" id="UP001321520">
    <property type="component" value="Chromosome"/>
</dbReference>
<evidence type="ECO:0000256" key="1">
    <source>
        <dbReference type="ARBA" id="ARBA00022490"/>
    </source>
</evidence>
<keyword evidence="2 5" id="KW-0690">Ribosome biogenesis</keyword>
<evidence type="ECO:0000256" key="2">
    <source>
        <dbReference type="ARBA" id="ARBA00022517"/>
    </source>
</evidence>
<evidence type="ECO:0000256" key="5">
    <source>
        <dbReference type="HAMAP-Rule" id="MF_00765"/>
    </source>
</evidence>
<dbReference type="NCBIfam" id="NF003593">
    <property type="entry name" value="PRK05255.1-1"/>
    <property type="match status" value="1"/>
</dbReference>
<evidence type="ECO:0000256" key="4">
    <source>
        <dbReference type="ARBA" id="ARBA00022884"/>
    </source>
</evidence>
<accession>A0ABY9ECK5</accession>
<keyword evidence="4 5" id="KW-0694">RNA-binding</keyword>
<sequence>MTGYNDLSKSKTQLKKEMHELQQLGQQLTELSKARLAEVPMSNTLREAIMTCARIKSNEARRRQMQYIGKLMRSVDHEAISAALERFKELDRRHLPFDTMAEDWRNRLLKESTDAQGDFFNQYPEVNHQQLRQLVRNASREMKNSLPPSNQRKLFRYLRDFFSRKAQDKSGQGQRDNRD</sequence>
<dbReference type="PANTHER" id="PTHR38101:SF1">
    <property type="entry name" value="UPF0307 PROTEIN YJGA"/>
    <property type="match status" value="1"/>
</dbReference>
<reference evidence="7 8" key="1">
    <citation type="submission" date="2022-05" db="EMBL/GenBank/DDBJ databases">
        <title>Microbulbifer sp. nov., isolated from sponge.</title>
        <authorList>
            <person name="Gao L."/>
        </authorList>
    </citation>
    <scope>NUCLEOTIDE SEQUENCE [LARGE SCALE GENOMIC DNA]</scope>
    <source>
        <strain evidence="7 8">MI-G</strain>
    </source>
</reference>
<dbReference type="Pfam" id="PF04751">
    <property type="entry name" value="DarP"/>
    <property type="match status" value="1"/>
</dbReference>
<keyword evidence="3 5" id="KW-0699">rRNA-binding</keyword>
<dbReference type="Gene3D" id="1.10.60.30">
    <property type="entry name" value="PSPTO4464-like domains"/>
    <property type="match status" value="2"/>
</dbReference>
<keyword evidence="8" id="KW-1185">Reference proteome</keyword>
<keyword evidence="1 5" id="KW-0963">Cytoplasm</keyword>
<evidence type="ECO:0000256" key="3">
    <source>
        <dbReference type="ARBA" id="ARBA00022730"/>
    </source>
</evidence>
<comment type="function">
    <text evidence="5">Member of a network of 50S ribosomal subunit biogenesis factors which assembles along the 30S-50S interface, preventing incorrect 23S rRNA structures from forming. Promotes peptidyl transferase center (PTC) maturation.</text>
</comment>
<evidence type="ECO:0000313" key="7">
    <source>
        <dbReference type="EMBL" id="WKD50754.1"/>
    </source>
</evidence>